<dbReference type="RefSeq" id="WP_270078488.1">
    <property type="nucleotide sequence ID" value="NZ_CP115174.1"/>
</dbReference>
<protein>
    <submittedName>
        <fullName evidence="1">Uncharacterized protein</fullName>
    </submittedName>
</protein>
<organism evidence="1 2">
    <name type="scientific">Sphingomonas abietis</name>
    <dbReference type="NCBI Taxonomy" id="3012344"/>
    <lineage>
        <taxon>Bacteria</taxon>
        <taxon>Pseudomonadati</taxon>
        <taxon>Pseudomonadota</taxon>
        <taxon>Alphaproteobacteria</taxon>
        <taxon>Sphingomonadales</taxon>
        <taxon>Sphingomonadaceae</taxon>
        <taxon>Sphingomonas</taxon>
    </lineage>
</organism>
<keyword evidence="2" id="KW-1185">Reference proteome</keyword>
<name>A0ABY7NQQ7_9SPHN</name>
<reference evidence="1 2" key="1">
    <citation type="submission" date="2022-12" db="EMBL/GenBank/DDBJ databases">
        <title>Sphingomonas abieness sp. nov., an endophytic bacterium isolated from Abies koreana.</title>
        <authorList>
            <person name="Jiang L."/>
            <person name="Lee J."/>
        </authorList>
    </citation>
    <scope>NUCLEOTIDE SEQUENCE [LARGE SCALE GENOMIC DNA]</scope>
    <source>
        <strain evidence="2">PAMB 00755</strain>
    </source>
</reference>
<proteinExistence type="predicted"/>
<accession>A0ABY7NQQ7</accession>
<sequence>MEHELRNRIIGATDRGLTIRVAGRETMVSWETVTGISAGRARPDRTSEHRILVLALEVRLSNREHLFLVGEIDPAWIPLTTNLHVALPEVAPFEVWGAAITTASAPIELYQRGT</sequence>
<evidence type="ECO:0000313" key="2">
    <source>
        <dbReference type="Proteomes" id="UP001210865"/>
    </source>
</evidence>
<gene>
    <name evidence="1" type="ORF">PBT88_07005</name>
</gene>
<dbReference type="Proteomes" id="UP001210865">
    <property type="component" value="Chromosome"/>
</dbReference>
<dbReference type="EMBL" id="CP115174">
    <property type="protein sequence ID" value="WBO23858.1"/>
    <property type="molecule type" value="Genomic_DNA"/>
</dbReference>
<evidence type="ECO:0000313" key="1">
    <source>
        <dbReference type="EMBL" id="WBO23858.1"/>
    </source>
</evidence>